<reference evidence="1 2" key="1">
    <citation type="submission" date="2012-05" db="EMBL/GenBank/DDBJ databases">
        <title>Finished chromosome of genome of Oscillatoria sp. PCC 7112.</title>
        <authorList>
            <consortium name="US DOE Joint Genome Institute"/>
            <person name="Gugger M."/>
            <person name="Coursin T."/>
            <person name="Rippka R."/>
            <person name="Tandeau De Marsac N."/>
            <person name="Huntemann M."/>
            <person name="Wei C.-L."/>
            <person name="Han J."/>
            <person name="Detter J.C."/>
            <person name="Han C."/>
            <person name="Tapia R."/>
            <person name="Davenport K."/>
            <person name="Daligault H."/>
            <person name="Erkkila T."/>
            <person name="Gu W."/>
            <person name="Munk A.C.C."/>
            <person name="Teshima H."/>
            <person name="Xu Y."/>
            <person name="Chain P."/>
            <person name="Chen A."/>
            <person name="Krypides N."/>
            <person name="Mavromatis K."/>
            <person name="Markowitz V."/>
            <person name="Szeto E."/>
            <person name="Ivanova N."/>
            <person name="Mikhailova N."/>
            <person name="Ovchinnikova G."/>
            <person name="Pagani I."/>
            <person name="Pati A."/>
            <person name="Goodwin L."/>
            <person name="Peters L."/>
            <person name="Pitluck S."/>
            <person name="Woyke T."/>
            <person name="Kerfeld C."/>
        </authorList>
    </citation>
    <scope>NUCLEOTIDE SEQUENCE [LARGE SCALE GENOMIC DNA]</scope>
    <source>
        <strain evidence="1 2">PCC 7112</strain>
    </source>
</reference>
<dbReference type="eggNOG" id="COG2442">
    <property type="taxonomic scope" value="Bacteria"/>
</dbReference>
<dbReference type="InterPro" id="IPR007367">
    <property type="entry name" value="DUF433"/>
</dbReference>
<dbReference type="Gene3D" id="1.10.10.10">
    <property type="entry name" value="Winged helix-like DNA-binding domain superfamily/Winged helix DNA-binding domain"/>
    <property type="match status" value="1"/>
</dbReference>
<evidence type="ECO:0000313" key="2">
    <source>
        <dbReference type="Proteomes" id="UP000010478"/>
    </source>
</evidence>
<accession>K9VHN0</accession>
<evidence type="ECO:0008006" key="3">
    <source>
        <dbReference type="Google" id="ProtNLM"/>
    </source>
</evidence>
<dbReference type="InterPro" id="IPR009057">
    <property type="entry name" value="Homeodomain-like_sf"/>
</dbReference>
<dbReference type="Proteomes" id="UP000010478">
    <property type="component" value="Chromosome"/>
</dbReference>
<dbReference type="InterPro" id="IPR036388">
    <property type="entry name" value="WH-like_DNA-bd_sf"/>
</dbReference>
<dbReference type="RefSeq" id="WP_015176045.1">
    <property type="nucleotide sequence ID" value="NC_019729.1"/>
</dbReference>
<organism evidence="1 2">
    <name type="scientific">Phormidium nigroviride PCC 7112</name>
    <dbReference type="NCBI Taxonomy" id="179408"/>
    <lineage>
        <taxon>Bacteria</taxon>
        <taxon>Bacillati</taxon>
        <taxon>Cyanobacteriota</taxon>
        <taxon>Cyanophyceae</taxon>
        <taxon>Oscillatoriophycideae</taxon>
        <taxon>Oscillatoriales</taxon>
        <taxon>Oscillatoriaceae</taxon>
        <taxon>Phormidium</taxon>
    </lineage>
</organism>
<dbReference type="EMBL" id="CP003614">
    <property type="protein sequence ID" value="AFZ06745.1"/>
    <property type="molecule type" value="Genomic_DNA"/>
</dbReference>
<name>K9VHN0_9CYAN</name>
<dbReference type="HOGENOM" id="CLU_146679_0_0_3"/>
<evidence type="ECO:0000313" key="1">
    <source>
        <dbReference type="EMBL" id="AFZ06745.1"/>
    </source>
</evidence>
<protein>
    <recommendedName>
        <fullName evidence="3">DUF433 domain-containing protein</fullName>
    </recommendedName>
</protein>
<dbReference type="KEGG" id="oni:Osc7112_2293"/>
<keyword evidence="2" id="KW-1185">Reference proteome</keyword>
<dbReference type="Pfam" id="PF04255">
    <property type="entry name" value="DUF433"/>
    <property type="match status" value="1"/>
</dbReference>
<dbReference type="OrthoDB" id="5772771at2"/>
<dbReference type="SUPFAM" id="SSF46689">
    <property type="entry name" value="Homeodomain-like"/>
    <property type="match status" value="1"/>
</dbReference>
<sequence>MSLVLERETPPLQEDETGAIRVGSSRVLLETVIRAFQDGASPESIVHRYSTLSLSDVYNTIGYYLRHQDAVEAYLDRREQLAESVQQRLSGIQPDLSLIREGIVLYLPL</sequence>
<proteinExistence type="predicted"/>
<gene>
    <name evidence="1" type="ORF">Osc7112_2293</name>
</gene>
<dbReference type="AlphaFoldDB" id="K9VHN0"/>